<dbReference type="EMBL" id="BOPG01000070">
    <property type="protein sequence ID" value="GIJ61733.1"/>
    <property type="molecule type" value="Genomic_DNA"/>
</dbReference>
<sequence length="447" mass="45846">MTALRIRDYRNLLTAGLISETGDWLLLVALPILVYEITGSTLGTALAFLVELAPPILLGTFAGRLADRWNRRRALIWLSVAQAATLLPLFAAGGRLWVVYAVIAVQAGLAAFTEPTRNALVPAVTPREHLVGANSLLSLSNNVGRLVGGSLGGFLLVLGDLPAIVIVDAVSFGLAAVLYARIGSGRREAVAPQPDPAGEGGAYDHRRVRAGLIVAGLSAAAQGMFVVLFVPFVYRVLQGGADEAGLLRGVQAIGAIAAGLALGLLARRCRAGLLVAGGMGAFGVLDLLIWNGSLFTTAQPLYIALFVAIGAPGVVAITGLFSVLQEAGQGRVGRVFGAVTTVMAAGQAIGMIAAGLLGDRVDLVMLLNVQAGLYLLAAVAAAGLARRRTEMKANSTPAQLALSRRRPPSGETGVADESGSGGFEPNPLGGSGGMQPPSVNQGNTVKT</sequence>
<keyword evidence="3 7" id="KW-0812">Transmembrane</keyword>
<keyword evidence="2" id="KW-1003">Cell membrane</keyword>
<evidence type="ECO:0000313" key="9">
    <source>
        <dbReference type="Proteomes" id="UP000612585"/>
    </source>
</evidence>
<organism evidence="8 9">
    <name type="scientific">Virgisporangium aurantiacum</name>
    <dbReference type="NCBI Taxonomy" id="175570"/>
    <lineage>
        <taxon>Bacteria</taxon>
        <taxon>Bacillati</taxon>
        <taxon>Actinomycetota</taxon>
        <taxon>Actinomycetes</taxon>
        <taxon>Micromonosporales</taxon>
        <taxon>Micromonosporaceae</taxon>
        <taxon>Virgisporangium</taxon>
    </lineage>
</organism>
<reference evidence="8" key="1">
    <citation type="submission" date="2021-01" db="EMBL/GenBank/DDBJ databases">
        <title>Whole genome shotgun sequence of Virgisporangium aurantiacum NBRC 16421.</title>
        <authorList>
            <person name="Komaki H."/>
            <person name="Tamura T."/>
        </authorList>
    </citation>
    <scope>NUCLEOTIDE SEQUENCE</scope>
    <source>
        <strain evidence="8">NBRC 16421</strain>
    </source>
</reference>
<protein>
    <submittedName>
        <fullName evidence="8">MFS transporter</fullName>
    </submittedName>
</protein>
<proteinExistence type="predicted"/>
<name>A0A8J3ZHX5_9ACTN</name>
<evidence type="ECO:0000256" key="3">
    <source>
        <dbReference type="ARBA" id="ARBA00022692"/>
    </source>
</evidence>
<dbReference type="SUPFAM" id="SSF103473">
    <property type="entry name" value="MFS general substrate transporter"/>
    <property type="match status" value="1"/>
</dbReference>
<dbReference type="InterPro" id="IPR011701">
    <property type="entry name" value="MFS"/>
</dbReference>
<dbReference type="AlphaFoldDB" id="A0A8J3ZHX5"/>
<dbReference type="PANTHER" id="PTHR23513">
    <property type="entry name" value="INTEGRAL MEMBRANE EFFLUX PROTEIN-RELATED"/>
    <property type="match status" value="1"/>
</dbReference>
<keyword evidence="4 7" id="KW-1133">Transmembrane helix</keyword>
<dbReference type="GO" id="GO:0022857">
    <property type="term" value="F:transmembrane transporter activity"/>
    <property type="evidence" value="ECO:0007669"/>
    <property type="project" value="InterPro"/>
</dbReference>
<feature type="transmembrane region" description="Helical" evidence="7">
    <location>
        <begin position="335"/>
        <end position="357"/>
    </location>
</feature>
<accession>A0A8J3ZHX5</accession>
<feature type="region of interest" description="Disordered" evidence="6">
    <location>
        <begin position="395"/>
        <end position="447"/>
    </location>
</feature>
<evidence type="ECO:0000256" key="6">
    <source>
        <dbReference type="SAM" id="MobiDB-lite"/>
    </source>
</evidence>
<dbReference type="GO" id="GO:0005886">
    <property type="term" value="C:plasma membrane"/>
    <property type="evidence" value="ECO:0007669"/>
    <property type="project" value="UniProtKB-SubCell"/>
</dbReference>
<feature type="transmembrane region" description="Helical" evidence="7">
    <location>
        <begin position="74"/>
        <end position="92"/>
    </location>
</feature>
<feature type="transmembrane region" description="Helical" evidence="7">
    <location>
        <begin position="12"/>
        <end position="35"/>
    </location>
</feature>
<feature type="transmembrane region" description="Helical" evidence="7">
    <location>
        <begin position="154"/>
        <end position="179"/>
    </location>
</feature>
<dbReference type="Proteomes" id="UP000612585">
    <property type="component" value="Unassembled WGS sequence"/>
</dbReference>
<evidence type="ECO:0000256" key="2">
    <source>
        <dbReference type="ARBA" id="ARBA00022475"/>
    </source>
</evidence>
<dbReference type="InterPro" id="IPR022324">
    <property type="entry name" value="Bacilysin_exporter_BacE_put"/>
</dbReference>
<comment type="caution">
    <text evidence="8">The sequence shown here is derived from an EMBL/GenBank/DDBJ whole genome shotgun (WGS) entry which is preliminary data.</text>
</comment>
<feature type="transmembrane region" description="Helical" evidence="7">
    <location>
        <begin position="41"/>
        <end position="62"/>
    </location>
</feature>
<dbReference type="PRINTS" id="PR01988">
    <property type="entry name" value="EXPORTERBACE"/>
</dbReference>
<feature type="transmembrane region" description="Helical" evidence="7">
    <location>
        <begin position="273"/>
        <end position="290"/>
    </location>
</feature>
<evidence type="ECO:0000256" key="4">
    <source>
        <dbReference type="ARBA" id="ARBA00022989"/>
    </source>
</evidence>
<dbReference type="CDD" id="cd06173">
    <property type="entry name" value="MFS_MefA_like"/>
    <property type="match status" value="1"/>
</dbReference>
<feature type="compositionally biased region" description="Polar residues" evidence="6">
    <location>
        <begin position="437"/>
        <end position="447"/>
    </location>
</feature>
<dbReference type="Gene3D" id="1.20.1250.20">
    <property type="entry name" value="MFS general substrate transporter like domains"/>
    <property type="match status" value="1"/>
</dbReference>
<feature type="transmembrane region" description="Helical" evidence="7">
    <location>
        <begin position="302"/>
        <end position="323"/>
    </location>
</feature>
<evidence type="ECO:0000256" key="5">
    <source>
        <dbReference type="ARBA" id="ARBA00023136"/>
    </source>
</evidence>
<feature type="transmembrane region" description="Helical" evidence="7">
    <location>
        <begin position="212"/>
        <end position="234"/>
    </location>
</feature>
<keyword evidence="5 7" id="KW-0472">Membrane</keyword>
<gene>
    <name evidence="8" type="ORF">Vau01_092490</name>
</gene>
<evidence type="ECO:0000313" key="8">
    <source>
        <dbReference type="EMBL" id="GIJ61733.1"/>
    </source>
</evidence>
<dbReference type="RefSeq" id="WP_204006873.1">
    <property type="nucleotide sequence ID" value="NZ_BOPG01000070.1"/>
</dbReference>
<comment type="subcellular location">
    <subcellularLocation>
        <location evidence="1">Cell membrane</location>
        <topology evidence="1">Multi-pass membrane protein</topology>
    </subcellularLocation>
</comment>
<keyword evidence="9" id="KW-1185">Reference proteome</keyword>
<dbReference type="PANTHER" id="PTHR23513:SF6">
    <property type="entry name" value="MAJOR FACILITATOR SUPERFAMILY ASSOCIATED DOMAIN-CONTAINING PROTEIN"/>
    <property type="match status" value="1"/>
</dbReference>
<feature type="transmembrane region" description="Helical" evidence="7">
    <location>
        <begin position="363"/>
        <end position="385"/>
    </location>
</feature>
<dbReference type="Pfam" id="PF07690">
    <property type="entry name" value="MFS_1"/>
    <property type="match status" value="2"/>
</dbReference>
<feature type="transmembrane region" description="Helical" evidence="7">
    <location>
        <begin position="246"/>
        <end position="266"/>
    </location>
</feature>
<dbReference type="InterPro" id="IPR036259">
    <property type="entry name" value="MFS_trans_sf"/>
</dbReference>
<evidence type="ECO:0000256" key="7">
    <source>
        <dbReference type="SAM" id="Phobius"/>
    </source>
</evidence>
<evidence type="ECO:0000256" key="1">
    <source>
        <dbReference type="ARBA" id="ARBA00004651"/>
    </source>
</evidence>